<reference evidence="1" key="1">
    <citation type="submission" date="2024-09" db="EMBL/GenBank/DDBJ databases">
        <title>Black Yeasts Isolated from many extreme environments.</title>
        <authorList>
            <person name="Coleine C."/>
            <person name="Stajich J.E."/>
            <person name="Selbmann L."/>
        </authorList>
    </citation>
    <scope>NUCLEOTIDE SEQUENCE</scope>
    <source>
        <strain evidence="1">CCFEE 5737</strain>
    </source>
</reference>
<gene>
    <name evidence="1" type="ORF">LTS18_007170</name>
</gene>
<organism evidence="1 2">
    <name type="scientific">Coniosporium uncinatum</name>
    <dbReference type="NCBI Taxonomy" id="93489"/>
    <lineage>
        <taxon>Eukaryota</taxon>
        <taxon>Fungi</taxon>
        <taxon>Dikarya</taxon>
        <taxon>Ascomycota</taxon>
        <taxon>Pezizomycotina</taxon>
        <taxon>Dothideomycetes</taxon>
        <taxon>Dothideomycetes incertae sedis</taxon>
        <taxon>Coniosporium</taxon>
    </lineage>
</organism>
<evidence type="ECO:0000313" key="2">
    <source>
        <dbReference type="Proteomes" id="UP001186974"/>
    </source>
</evidence>
<dbReference type="Proteomes" id="UP001186974">
    <property type="component" value="Unassembled WGS sequence"/>
</dbReference>
<proteinExistence type="predicted"/>
<name>A0ACC3D392_9PEZI</name>
<dbReference type="EMBL" id="JAWDJW010008117">
    <property type="protein sequence ID" value="KAK3061030.1"/>
    <property type="molecule type" value="Genomic_DNA"/>
</dbReference>
<protein>
    <submittedName>
        <fullName evidence="1">Uncharacterized protein</fullName>
    </submittedName>
</protein>
<sequence length="381" mass="42081">MAFLGDPDESGFNRSLDRARKYRNRIGPSAMTCKVVQIPRSAPCANIPCQDSGARLCINEFAVYRRQRKFMGVKALGLSDCQNIAAMKSACYDDPTRFPGWAALSDDCKKQVRLAFAAGRIMDCSFTGVTERVFPFDRGEENTPTIHTALTPSPSNILPHRVRSVKASSASLPRVKSRPANSATATWRHGVGLHWACISPKEKRKLKNIFHGNYDAFPGLEDLDVEMRAKVVRSIDNVTEAKQQTPANDDCVATAVADDSSMTEDERWEAHKAQIQLVLDKEDEDWANEEATNPWNEAELKKRKREAKDNNDSFQDTLKFPAETRPKKRTVQKSSGTGEASSAEEGAARVAAVRASSPPQSSTNTAGDTQNTLFDATVVRQ</sequence>
<keyword evidence="2" id="KW-1185">Reference proteome</keyword>
<accession>A0ACC3D392</accession>
<comment type="caution">
    <text evidence="1">The sequence shown here is derived from an EMBL/GenBank/DDBJ whole genome shotgun (WGS) entry which is preliminary data.</text>
</comment>
<evidence type="ECO:0000313" key="1">
    <source>
        <dbReference type="EMBL" id="KAK3061030.1"/>
    </source>
</evidence>